<dbReference type="InterPro" id="IPR028098">
    <property type="entry name" value="Glyco_trans_4-like_N"/>
</dbReference>
<evidence type="ECO:0000313" key="3">
    <source>
        <dbReference type="Proteomes" id="UP000295443"/>
    </source>
</evidence>
<gene>
    <name evidence="2" type="ORF">EZJ19_03005</name>
</gene>
<proteinExistence type="predicted"/>
<name>A0A4R1BLA9_9PROT</name>
<dbReference type="Gene3D" id="3.40.50.2000">
    <property type="entry name" value="Glycogen Phosphorylase B"/>
    <property type="match status" value="2"/>
</dbReference>
<dbReference type="EMBL" id="SJZB01000012">
    <property type="protein sequence ID" value="TCJ18215.1"/>
    <property type="molecule type" value="Genomic_DNA"/>
</dbReference>
<dbReference type="GO" id="GO:0016757">
    <property type="term" value="F:glycosyltransferase activity"/>
    <property type="evidence" value="ECO:0007669"/>
    <property type="project" value="TreeGrafter"/>
</dbReference>
<comment type="caution">
    <text evidence="2">The sequence shown here is derived from an EMBL/GenBank/DDBJ whole genome shotgun (WGS) entry which is preliminary data.</text>
</comment>
<dbReference type="CDD" id="cd03814">
    <property type="entry name" value="GT4-like"/>
    <property type="match status" value="1"/>
</dbReference>
<protein>
    <submittedName>
        <fullName evidence="2">Glycosyltransferase family 1 protein</fullName>
    </submittedName>
</protein>
<sequence>MQASDLLFEHLPVAARRLRVAMVTETFPPEINGVAMTIGRIVAALQARDHQVQLIRPRQRGDAAGASADGHLEQVLRPGIPIPHYQGLHMGLPAKRLLARLWTMRRPDVVHIATEGPLGWSAMAAARKLGIPVLSGFHTNFHSYSRHYGLGWLKKPIHAYLRKFHNQARLTVVPTRGLRDELTGQGYRNIEVLARGVDGALFTPERRDPDLRRHWGVGDAGLAVLYVGRLAPEKNLELLVRAFEAVEAVRPDARLVLVGDGPEAATLKAAHPRFVHAGAHTGTDLARHYASADLFLFPSLTETFGNVVLEAMASGLAVLGFDYAAAAEHIRHGENGLKPAFGDEVAFLAEARRLAGAPALLGDLREEARAAALAASWNGIYERLEGYYLRLVREGEIGQEAALRRLGVDGA</sequence>
<dbReference type="InterPro" id="IPR050194">
    <property type="entry name" value="Glycosyltransferase_grp1"/>
</dbReference>
<dbReference type="Pfam" id="PF13439">
    <property type="entry name" value="Glyco_transf_4"/>
    <property type="match status" value="1"/>
</dbReference>
<keyword evidence="2" id="KW-0808">Transferase</keyword>
<reference evidence="2 3" key="1">
    <citation type="submission" date="2019-03" db="EMBL/GenBank/DDBJ databases">
        <title>Genome sequence of Thiobacillaceae bacterium LSR1, a sulfur-oxidizing bacterium isolated from freshwater sediment.</title>
        <authorList>
            <person name="Li S."/>
        </authorList>
    </citation>
    <scope>NUCLEOTIDE SEQUENCE [LARGE SCALE GENOMIC DNA]</scope>
    <source>
        <strain evidence="2 3">LSR1</strain>
    </source>
</reference>
<evidence type="ECO:0000313" key="2">
    <source>
        <dbReference type="EMBL" id="TCJ18215.1"/>
    </source>
</evidence>
<keyword evidence="3" id="KW-1185">Reference proteome</keyword>
<dbReference type="SUPFAM" id="SSF53756">
    <property type="entry name" value="UDP-Glycosyltransferase/glycogen phosphorylase"/>
    <property type="match status" value="1"/>
</dbReference>
<dbReference type="Pfam" id="PF13692">
    <property type="entry name" value="Glyco_trans_1_4"/>
    <property type="match status" value="1"/>
</dbReference>
<dbReference type="OrthoDB" id="9802525at2"/>
<organism evidence="2 3">
    <name type="scientific">Parasulfuritortus cantonensis</name>
    <dbReference type="NCBI Taxonomy" id="2528202"/>
    <lineage>
        <taxon>Bacteria</taxon>
        <taxon>Pseudomonadati</taxon>
        <taxon>Pseudomonadota</taxon>
        <taxon>Betaproteobacteria</taxon>
        <taxon>Nitrosomonadales</taxon>
        <taxon>Thiobacillaceae</taxon>
        <taxon>Parasulfuritortus</taxon>
    </lineage>
</organism>
<evidence type="ECO:0000259" key="1">
    <source>
        <dbReference type="Pfam" id="PF13439"/>
    </source>
</evidence>
<dbReference type="PANTHER" id="PTHR45947">
    <property type="entry name" value="SULFOQUINOVOSYL TRANSFERASE SQD2"/>
    <property type="match status" value="1"/>
</dbReference>
<dbReference type="PANTHER" id="PTHR45947:SF3">
    <property type="entry name" value="SULFOQUINOVOSYL TRANSFERASE SQD2"/>
    <property type="match status" value="1"/>
</dbReference>
<feature type="domain" description="Glycosyltransferase subfamily 4-like N-terminal" evidence="1">
    <location>
        <begin position="31"/>
        <end position="198"/>
    </location>
</feature>
<dbReference type="RefSeq" id="WP_131444813.1">
    <property type="nucleotide sequence ID" value="NZ_SJZB01000012.1"/>
</dbReference>
<dbReference type="AlphaFoldDB" id="A0A4R1BLA9"/>
<accession>A0A4R1BLA9</accession>
<dbReference type="Proteomes" id="UP000295443">
    <property type="component" value="Unassembled WGS sequence"/>
</dbReference>